<sequence length="894" mass="97002">MTAQSAEQTQDRAQDLRPVLDLYGVGEAWEAPEGWAQELHRRLWQLSRHPEAFSFAALARMRPDAAPLVQNAVHTLDVMLGYVAVDAADFSFDLTRGFLRTPEERADGVRASLWSTALAPVTYQIAAGDPALRVRRAAALDLALATLPSPAPLAGRVEAVRGLLRRVSSSEPLRTRLLEAEGFDEVDAVLRGAVTDEEAEAFPELRGLDAVLDAALATLEGIAPEHPEAPGAEDLVLRAMLEHRREDGTAPALVAAVDRRLGSRARERFAQADHEETRAGVDAAIRATLSALAREGRLQDLRAWSAAAFAVQTIALESPDHVLFPALPDLDAVRDLLEDPAGPPGPAPEAEDDDPFTELSQLIGLDSVKRQVESMAAEMRSMERRRAAGVVVEAPTRHILFLGGPGTAKTTVARLIGRICRDLGVLENGQLVEVSRDDLVAEHIGGTAQLVRTKVDEAMGGVLFIDEAYALAPGDSGRDFGKEAISTLLKLMEDRRGRFIVIAAGYRKEMRDFLRANSGLASRFPVTVDFPDFTDGELEEILREHARRRGMVLAEGTLEAFRELIPSPRPDDFGNARWVRNLLETAISRQAVRIDIDVAGDEEIRTLLPEDLPPRRGGAPAPRDGERDALAELDRLIGLEGVKARVRRLQAELKAAELRSRAGLPVAAPSRHLVFVGNPGTAKTTVARILAGIFRQAGVLEHGQLVEASRADLVGRYVGETAPKTTEVVQRALGGVLFIDEAYTLMGGPGGGGDFGQEAIDTLLALMEDHRRDLVVIVAGYRDRMAELLDTNPGLASRFPTTITFEDYSDDELIAMFSLIAQQAGMVLGDGVEEAVRSLLPTPRPPSFGNGRMIRNLFEEAMSSQAMRIVDLPDITSEEVRLLAAQDVRDAGTV</sequence>
<comment type="similarity">
    <text evidence="1">Belongs to the CbxX/CfxQ family.</text>
</comment>
<feature type="region of interest" description="Disordered" evidence="4">
    <location>
        <begin position="335"/>
        <end position="354"/>
    </location>
</feature>
<keyword evidence="7" id="KW-1185">Reference proteome</keyword>
<evidence type="ECO:0000256" key="2">
    <source>
        <dbReference type="ARBA" id="ARBA00022741"/>
    </source>
</evidence>
<dbReference type="Pfam" id="PF00004">
    <property type="entry name" value="AAA"/>
    <property type="match status" value="2"/>
</dbReference>
<feature type="domain" description="AAA+ ATPase" evidence="5">
    <location>
        <begin position="395"/>
        <end position="534"/>
    </location>
</feature>
<evidence type="ECO:0000256" key="1">
    <source>
        <dbReference type="ARBA" id="ARBA00010378"/>
    </source>
</evidence>
<evidence type="ECO:0000313" key="6">
    <source>
        <dbReference type="EMBL" id="MFC0675999.1"/>
    </source>
</evidence>
<protein>
    <submittedName>
        <fullName evidence="6">AAA family ATPase</fullName>
    </submittedName>
</protein>
<dbReference type="InterPro" id="IPR003959">
    <property type="entry name" value="ATPase_AAA_core"/>
</dbReference>
<dbReference type="PRINTS" id="PR00819">
    <property type="entry name" value="CBXCFQXSUPER"/>
</dbReference>
<comment type="caution">
    <text evidence="6">The sequence shown here is derived from an EMBL/GenBank/DDBJ whole genome shotgun (WGS) entry which is preliminary data.</text>
</comment>
<dbReference type="InterPro" id="IPR041627">
    <property type="entry name" value="AAA_lid_6"/>
</dbReference>
<dbReference type="PANTHER" id="PTHR43392">
    <property type="entry name" value="AAA-TYPE ATPASE FAMILY PROTEIN / ANKYRIN REPEAT FAMILY PROTEIN"/>
    <property type="match status" value="1"/>
</dbReference>
<dbReference type="InterPro" id="IPR003593">
    <property type="entry name" value="AAA+_ATPase"/>
</dbReference>
<dbReference type="RefSeq" id="WP_376983042.1">
    <property type="nucleotide sequence ID" value="NZ_JBHLSV010000036.1"/>
</dbReference>
<dbReference type="Gene3D" id="1.10.8.60">
    <property type="match status" value="2"/>
</dbReference>
<dbReference type="InterPro" id="IPR027417">
    <property type="entry name" value="P-loop_NTPase"/>
</dbReference>
<feature type="domain" description="AAA+ ATPase" evidence="5">
    <location>
        <begin position="669"/>
        <end position="809"/>
    </location>
</feature>
<gene>
    <name evidence="6" type="ORF">ACFFF6_18775</name>
</gene>
<evidence type="ECO:0000259" key="5">
    <source>
        <dbReference type="SMART" id="SM00382"/>
    </source>
</evidence>
<evidence type="ECO:0000256" key="4">
    <source>
        <dbReference type="SAM" id="MobiDB-lite"/>
    </source>
</evidence>
<dbReference type="PANTHER" id="PTHR43392:SF2">
    <property type="entry name" value="AAA-TYPE ATPASE FAMILY PROTEIN _ ANKYRIN REPEAT FAMILY PROTEIN"/>
    <property type="match status" value="1"/>
</dbReference>
<dbReference type="EMBL" id="JBHLSV010000036">
    <property type="protein sequence ID" value="MFC0675999.1"/>
    <property type="molecule type" value="Genomic_DNA"/>
</dbReference>
<dbReference type="Pfam" id="PF17866">
    <property type="entry name" value="AAA_lid_6"/>
    <property type="match status" value="2"/>
</dbReference>
<accession>A0ABV6RHE8</accession>
<keyword evidence="3" id="KW-0067">ATP-binding</keyword>
<evidence type="ECO:0000313" key="7">
    <source>
        <dbReference type="Proteomes" id="UP001589793"/>
    </source>
</evidence>
<evidence type="ECO:0000256" key="3">
    <source>
        <dbReference type="ARBA" id="ARBA00022840"/>
    </source>
</evidence>
<reference evidence="6 7" key="1">
    <citation type="submission" date="2024-09" db="EMBL/GenBank/DDBJ databases">
        <authorList>
            <person name="Sun Q."/>
            <person name="Mori K."/>
        </authorList>
    </citation>
    <scope>NUCLEOTIDE SEQUENCE [LARGE SCALE GENOMIC DNA]</scope>
    <source>
        <strain evidence="6 7">CICC 10874</strain>
    </source>
</reference>
<dbReference type="InterPro" id="IPR050773">
    <property type="entry name" value="CbxX/CfxQ_RuBisCO_ESX"/>
</dbReference>
<proteinExistence type="inferred from homology"/>
<dbReference type="SUPFAM" id="SSF52540">
    <property type="entry name" value="P-loop containing nucleoside triphosphate hydrolases"/>
    <property type="match status" value="2"/>
</dbReference>
<dbReference type="SMART" id="SM00382">
    <property type="entry name" value="AAA"/>
    <property type="match status" value="2"/>
</dbReference>
<dbReference type="Proteomes" id="UP001589793">
    <property type="component" value="Unassembled WGS sequence"/>
</dbReference>
<dbReference type="Gene3D" id="3.40.50.300">
    <property type="entry name" value="P-loop containing nucleotide triphosphate hydrolases"/>
    <property type="match status" value="2"/>
</dbReference>
<organism evidence="6 7">
    <name type="scientific">Brachybacterium hainanense</name>
    <dbReference type="NCBI Taxonomy" id="1541174"/>
    <lineage>
        <taxon>Bacteria</taxon>
        <taxon>Bacillati</taxon>
        <taxon>Actinomycetota</taxon>
        <taxon>Actinomycetes</taxon>
        <taxon>Micrococcales</taxon>
        <taxon>Dermabacteraceae</taxon>
        <taxon>Brachybacterium</taxon>
    </lineage>
</organism>
<name>A0ABV6RHE8_9MICO</name>
<dbReference type="InterPro" id="IPR000641">
    <property type="entry name" value="CbxX/CfxQ"/>
</dbReference>
<keyword evidence="2" id="KW-0547">Nucleotide-binding</keyword>
<dbReference type="CDD" id="cd00009">
    <property type="entry name" value="AAA"/>
    <property type="match status" value="2"/>
</dbReference>